<name>A0A835W3M5_CHLIN</name>
<proteinExistence type="predicted"/>
<sequence length="460" mass="49143">MCGSSYGNPTLQFSSTSAFQQYGTALGLEITSESAQTNSIDVKMYEAIYGIAGIHGNYPAPPGVRSSMVLGSPANGRTAYTQTEGNCAASGVQIRTIEACCTPANYVGALNVIFSDNSRKKVLYGTRYGAGRVVGTAAKSITDLCCKAGSDQGMNSLLLRQALWAAAYGIKLGGAKVSTANAEWLVAAAATLTTADKNGLKAPPNGNGNNPEWHLPLDVFTAQYNDPRFNKPGSFVVDLYIIGPENPPYGDYHVNRTVQSYVYNSSRGLFVIGPDQSYYDALWGTAAWASTNLTGAAMRRHRRQLPEVKNASAFPTAAGAGNEAAAVLEELQLIADLLEAQGEDWDHYSLTSLPRTPLPAISTIVVSSSTLTNCQRASIMYTYYLQKKLALGPADVSTAVKTISIARGSYALSDPWASRYFWPYQDDIQFYGGVIPNQPPPSPPPPPPTILKRPPPPATS</sequence>
<comment type="caution">
    <text evidence="2">The sequence shown here is derived from an EMBL/GenBank/DDBJ whole genome shotgun (WGS) entry which is preliminary data.</text>
</comment>
<evidence type="ECO:0000313" key="3">
    <source>
        <dbReference type="Proteomes" id="UP000650467"/>
    </source>
</evidence>
<dbReference type="AlphaFoldDB" id="A0A835W3M5"/>
<feature type="compositionally biased region" description="Pro residues" evidence="1">
    <location>
        <begin position="437"/>
        <end position="460"/>
    </location>
</feature>
<accession>A0A835W3M5</accession>
<gene>
    <name evidence="2" type="ORF">HXX76_005694</name>
</gene>
<evidence type="ECO:0000256" key="1">
    <source>
        <dbReference type="SAM" id="MobiDB-lite"/>
    </source>
</evidence>
<feature type="region of interest" description="Disordered" evidence="1">
    <location>
        <begin position="433"/>
        <end position="460"/>
    </location>
</feature>
<dbReference type="EMBL" id="JAEHOC010000010">
    <property type="protein sequence ID" value="KAG2438085.1"/>
    <property type="molecule type" value="Genomic_DNA"/>
</dbReference>
<dbReference type="OrthoDB" id="10471950at2759"/>
<keyword evidence="3" id="KW-1185">Reference proteome</keyword>
<protein>
    <submittedName>
        <fullName evidence="2">Uncharacterized protein</fullName>
    </submittedName>
</protein>
<reference evidence="2" key="1">
    <citation type="journal article" date="2020" name="bioRxiv">
        <title>Comparative genomics of Chlamydomonas.</title>
        <authorList>
            <person name="Craig R.J."/>
            <person name="Hasan A.R."/>
            <person name="Ness R.W."/>
            <person name="Keightley P.D."/>
        </authorList>
    </citation>
    <scope>NUCLEOTIDE SEQUENCE</scope>
    <source>
        <strain evidence="2">SAG 7.73</strain>
    </source>
</reference>
<evidence type="ECO:0000313" key="2">
    <source>
        <dbReference type="EMBL" id="KAG2438085.1"/>
    </source>
</evidence>
<organism evidence="2 3">
    <name type="scientific">Chlamydomonas incerta</name>
    <dbReference type="NCBI Taxonomy" id="51695"/>
    <lineage>
        <taxon>Eukaryota</taxon>
        <taxon>Viridiplantae</taxon>
        <taxon>Chlorophyta</taxon>
        <taxon>core chlorophytes</taxon>
        <taxon>Chlorophyceae</taxon>
        <taxon>CS clade</taxon>
        <taxon>Chlamydomonadales</taxon>
        <taxon>Chlamydomonadaceae</taxon>
        <taxon>Chlamydomonas</taxon>
    </lineage>
</organism>
<dbReference type="Proteomes" id="UP000650467">
    <property type="component" value="Unassembled WGS sequence"/>
</dbReference>